<accession>A0ABD0NWI3</accession>
<feature type="region of interest" description="Disordered" evidence="1">
    <location>
        <begin position="85"/>
        <end position="170"/>
    </location>
</feature>
<feature type="compositionally biased region" description="Polar residues" evidence="1">
    <location>
        <begin position="96"/>
        <end position="121"/>
    </location>
</feature>
<dbReference type="Gene3D" id="2.60.40.10">
    <property type="entry name" value="Immunoglobulins"/>
    <property type="match status" value="1"/>
</dbReference>
<sequence length="288" mass="31705">VCPPGEVVSVSLNEVVHLQCPKASHLAKRHWERLNSQLSPRIYIQTDDSSLSFVATPSTLGHYLCQAVENGYSQTLVVYHVKQKSSPTILPATPNRPHSTPSTEAGSKPPVSTTRLTTPKQTEPRPKPDEVDPTVALNDSPTTTMRKSRNFTRFSRMDEGNSQMTEPGENLKRADKPTYFQELVVVSVLLALCISALLMIAFNRFRHLCPSRTVPQTSSRRDAEKGGSATPQERESLRGQSPRLEKQNGQSPNGQPRNGQAHNGKSPITLSNSMLNSSNGHLPNTPMH</sequence>
<gene>
    <name evidence="3" type="ORF">M9458_037469</name>
</gene>
<feature type="non-terminal residue" evidence="3">
    <location>
        <position position="1"/>
    </location>
</feature>
<comment type="caution">
    <text evidence="3">The sequence shown here is derived from an EMBL/GenBank/DDBJ whole genome shotgun (WGS) entry which is preliminary data.</text>
</comment>
<organism evidence="3 4">
    <name type="scientific">Cirrhinus mrigala</name>
    <name type="common">Mrigala</name>
    <dbReference type="NCBI Taxonomy" id="683832"/>
    <lineage>
        <taxon>Eukaryota</taxon>
        <taxon>Metazoa</taxon>
        <taxon>Chordata</taxon>
        <taxon>Craniata</taxon>
        <taxon>Vertebrata</taxon>
        <taxon>Euteleostomi</taxon>
        <taxon>Actinopterygii</taxon>
        <taxon>Neopterygii</taxon>
        <taxon>Teleostei</taxon>
        <taxon>Ostariophysi</taxon>
        <taxon>Cypriniformes</taxon>
        <taxon>Cyprinidae</taxon>
        <taxon>Labeoninae</taxon>
        <taxon>Labeonini</taxon>
        <taxon>Cirrhinus</taxon>
    </lineage>
</organism>
<feature type="transmembrane region" description="Helical" evidence="2">
    <location>
        <begin position="183"/>
        <end position="202"/>
    </location>
</feature>
<evidence type="ECO:0000256" key="2">
    <source>
        <dbReference type="SAM" id="Phobius"/>
    </source>
</evidence>
<evidence type="ECO:0000313" key="3">
    <source>
        <dbReference type="EMBL" id="KAL0165625.1"/>
    </source>
</evidence>
<evidence type="ECO:0000256" key="1">
    <source>
        <dbReference type="SAM" id="MobiDB-lite"/>
    </source>
</evidence>
<dbReference type="Proteomes" id="UP001529510">
    <property type="component" value="Unassembled WGS sequence"/>
</dbReference>
<keyword evidence="2" id="KW-0812">Transmembrane</keyword>
<keyword evidence="2" id="KW-0472">Membrane</keyword>
<proteinExistence type="predicted"/>
<name>A0ABD0NWI3_CIRMR</name>
<dbReference type="EMBL" id="JAMKFB020000019">
    <property type="protein sequence ID" value="KAL0165625.1"/>
    <property type="molecule type" value="Genomic_DNA"/>
</dbReference>
<keyword evidence="4" id="KW-1185">Reference proteome</keyword>
<feature type="region of interest" description="Disordered" evidence="1">
    <location>
        <begin position="212"/>
        <end position="288"/>
    </location>
</feature>
<dbReference type="InterPro" id="IPR013783">
    <property type="entry name" value="Ig-like_fold"/>
</dbReference>
<feature type="compositionally biased region" description="Polar residues" evidence="1">
    <location>
        <begin position="247"/>
        <end position="288"/>
    </location>
</feature>
<evidence type="ECO:0000313" key="4">
    <source>
        <dbReference type="Proteomes" id="UP001529510"/>
    </source>
</evidence>
<keyword evidence="2" id="KW-1133">Transmembrane helix</keyword>
<reference evidence="3 4" key="1">
    <citation type="submission" date="2024-05" db="EMBL/GenBank/DDBJ databases">
        <title>Genome sequencing and assembly of Indian major carp, Cirrhinus mrigala (Hamilton, 1822).</title>
        <authorList>
            <person name="Mohindra V."/>
            <person name="Chowdhury L.M."/>
            <person name="Lal K."/>
            <person name="Jena J.K."/>
        </authorList>
    </citation>
    <scope>NUCLEOTIDE SEQUENCE [LARGE SCALE GENOMIC DNA]</scope>
    <source>
        <strain evidence="3">CM1030</strain>
        <tissue evidence="3">Blood</tissue>
    </source>
</reference>
<protein>
    <submittedName>
        <fullName evidence="3">Uncharacterized protein</fullName>
    </submittedName>
</protein>
<dbReference type="AlphaFoldDB" id="A0ABD0NWI3"/>